<feature type="domain" description="2Fe-2S ferredoxin-type" evidence="29">
    <location>
        <begin position="891"/>
        <end position="977"/>
    </location>
</feature>
<dbReference type="InterPro" id="IPR015421">
    <property type="entry name" value="PyrdxlP-dep_Trfase_major"/>
</dbReference>
<evidence type="ECO:0000256" key="20">
    <source>
        <dbReference type="ARBA" id="ARBA00023014"/>
    </source>
</evidence>
<evidence type="ECO:0000256" key="16">
    <source>
        <dbReference type="ARBA" id="ARBA00022840"/>
    </source>
</evidence>
<dbReference type="GO" id="GO:0005777">
    <property type="term" value="C:peroxisome"/>
    <property type="evidence" value="ECO:0007669"/>
    <property type="project" value="UniProtKB-SubCell"/>
</dbReference>
<dbReference type="InterPro" id="IPR002346">
    <property type="entry name" value="Mopterin_DH_FAD-bd"/>
</dbReference>
<dbReference type="Pfam" id="PF00941">
    <property type="entry name" value="FAD_binding_5"/>
    <property type="match status" value="1"/>
</dbReference>
<dbReference type="OrthoDB" id="8300278at2759"/>
<evidence type="ECO:0000313" key="32">
    <source>
        <dbReference type="Proteomes" id="UP000036947"/>
    </source>
</evidence>
<evidence type="ECO:0000256" key="4">
    <source>
        <dbReference type="ARBA" id="ARBA00004275"/>
    </source>
</evidence>
<keyword evidence="9" id="KW-0032">Aminotransferase</keyword>
<feature type="binding site" evidence="26">
    <location>
        <position position="79"/>
    </location>
    <ligand>
        <name>ATP</name>
        <dbReference type="ChEBI" id="CHEBI:30616"/>
    </ligand>
</feature>
<comment type="catalytic activity">
    <reaction evidence="24">
        <text>xanthine + NAD(+) + H2O = urate + NADH + H(+)</text>
        <dbReference type="Rhea" id="RHEA:16669"/>
        <dbReference type="ChEBI" id="CHEBI:15377"/>
        <dbReference type="ChEBI" id="CHEBI:15378"/>
        <dbReference type="ChEBI" id="CHEBI:17712"/>
        <dbReference type="ChEBI" id="CHEBI:17775"/>
        <dbReference type="ChEBI" id="CHEBI:57540"/>
        <dbReference type="ChEBI" id="CHEBI:57945"/>
        <dbReference type="EC" id="1.17.1.4"/>
    </reaction>
</comment>
<sequence length="2271" mass="251111">MPRQDSKRAQSGKDGRASPPRLQGDELTSWTTADEERSVVQNRGFATDKYKRGSQLGSGGWSIVYKTLRVADGRVFAGKSSEAIQEMRKEATILGFLQHEHILKFIDLHEQPEAPGATLLVTELCGHGSLQTRIDRASPNMDRREILQVVKQMGEVLEYLHHQRLFHTDIKPRNILVRGLKPIDVVLADCADVKKVGTRCPLQGTPQYYSPEILQYGRHYDTGDDVWALGITLLGMIAQWPPLGHTKQELRKYPHQCNNHVQKLVALNPRHGITHIVLVRASTAGKAERRKIELLFRTGRGPMSRAAAAQTSRLLRTASTAPGFPLSKRYYGAMSGSGKLTPAARVSGQKQDMWSIINEAAAASPKQPIVNMGQGFFGYNPPPFILDAAKNALDRVECNQYSPTKGRPRLRKAIADAYSPFWGRKIDPETEVTITTGANEGMLSAFMAFIEPGDEVIIFEPFFDQYISNIEMPGGKIVYVPMHPPETGATKTSSAADWTIDFDELERAITPRTKMIVLNTPHNPVGKVYSKEELQKIGDLCVKNEIIILSDEVYDRLYYVPFTRISRLSPELERLTITVASTGKNFYATGWRVGWLMGPAELIKYVSAAHTRICYSSVSPLQEACAVGFEQAEAEGFWDTTIRDMKAKMDRFNEVWAELGLPYSEPEGGYFVLVNMAKVKLPADYPFPAHVASRPRDFKLAWFLIQEVGVAAIPPTEFYTEGNAHLAEDYIRFATEGDWTPGRRDRPLGLFLLCGTRPDDSISNKATRLESSRRAGDGTGPAVALVAGLVESRPRSSTTKPQPRPRRFISASILAPAACWLISQLERSCKFVKDTYSFWRLVLLYVLRRHRLQWQSEPGAALSVDMAPIAVSPEQDPPLELLATLTAKFDDTIRFYLNGTKVVLDEIDPEVTVLEYLRGIGLTGTKLGCGEGGCGACTIVVSQFNPTTKQIYHASVNACLAPLASLDGKHVITIEGIGNTKRPHPTQERVAKGNGSQCGFCTPGIVMSLYALLRNNSEPTQDEIEEAFDGNLCRCTGYRPILDAAHTFSVEKAAQAWTNGGGCRKENGNGSANGTNGGGCCKENGDVPVSEPLPGTNGGNGGCCMQKSNGFASGGCCMQKMSPDDQPIKRFTPPDFIEYKSDTELIFPPALKQHELRPLAFGNKRKKWYRPVTLDQLLQIKSVHPQAKIIGGSTETQIEIKFKALQYPVSVYVGDIPELRRFEFRDDQVEVGGNIVLTDLEGICEKAIKHYGHTRGQVFEGILKQLKYFAGRQIRNVGTPAGNLVTASPISDLNPALWGANAVLIAKSATEETEIPMNQFFTGYRRTALAQDAILASIRIPVTAAKGEFYRTYKQAKRKDDDIAIVTSALRVKLDDEGVVRECNLIYGGMAAMTVAANTATEYLIGKRFTELETLEGTMSALGRDFDMQFSVPGGMASYRKALAFGFFYRFYHDVLTNLDGQSAHVDKEAIDEVERPLSKGMVDEQSSVAYEKEVTGKANPHLAALKQTTGEAQYTDDIPALKNELHGCWVLSTKAHAKIKSIDYSKALDMPGVVDYIDKDDMPSAEANKFGAPHFDEVFFADGEVHTAGQAIAMLLATSALKAQQAARAVKIEYEELHSILTMEEAVEKESFHPLYRESKRGDTEEAFKRCDHVFTGTCRMGGQEHFYLETNACLVVPKPEDGEMEIFASTQNANETQVFASRVCEVSANKVVVRVKRLGGGFGGKETRSVILSSAVALAAKKTGKPVRCMLTLEEDMVTMGQRHPFMARYKVGVNKDGKIQALDVDIFNNAGWTFDLSASVVERAMTHCDGCYDIPNVLVRGRICKTNTMSNTAFRGFGGPQGMFIAETYMEEMADRLGMPVETLREINFYKPHGVTHFNQMIEDWHVPLMYRQVQDESFYADRRAMVKRFNDEYKWRKRGLALIPTKFGISFTALFLNQAGALVHIYHDGSILVAHGGTEMGQGLHTKLTQIAAQALSVPLDNVFISETATNTVPNASATAASASSDLNGYAIYNACKQLNERLAPYKEKLGPSATMKELAHAAYFDRVNLSAQGFYKTPDIGYTWGENKGKMFFYFTQGVAAAEVEVDTLTGTWTCIRADIKMDVGQSINPSIDYGQIQGAFVQGMGLFTMEESLWLRNGPMAGNLFTRGPGAYKIPGFRDIPHDFNVTLLKDVEWRELRTIQRSRGVGEPPLFLGSAVFFAIRDALKAARKKAGVAAEVGVDECEGLLRLESPATPERIRLACEDEIMRRARVEPKEGEKSFFVAI</sequence>
<evidence type="ECO:0000256" key="24">
    <source>
        <dbReference type="ARBA" id="ARBA00049017"/>
    </source>
</evidence>
<evidence type="ECO:0000256" key="21">
    <source>
        <dbReference type="ARBA" id="ARBA00023027"/>
    </source>
</evidence>
<gene>
    <name evidence="31" type="ORF">TOPH_00846</name>
</gene>
<feature type="domain" description="FAD-binding PCMH-type" evidence="30">
    <location>
        <begin position="1161"/>
        <end position="1345"/>
    </location>
</feature>
<evidence type="ECO:0000256" key="10">
    <source>
        <dbReference type="ARBA" id="ARBA00022630"/>
    </source>
</evidence>
<dbReference type="InterPro" id="IPR005107">
    <property type="entry name" value="CO_DH_flav_C"/>
</dbReference>
<dbReference type="Proteomes" id="UP000036947">
    <property type="component" value="Unassembled WGS sequence"/>
</dbReference>
<comment type="cofactor">
    <cofactor evidence="3">
        <name>FAD</name>
        <dbReference type="ChEBI" id="CHEBI:57692"/>
    </cofactor>
</comment>
<dbReference type="InterPro" id="IPR016169">
    <property type="entry name" value="FAD-bd_PCMH_sub2"/>
</dbReference>
<dbReference type="FunFam" id="3.10.20.30:FF:000015">
    <property type="entry name" value="Aldehyde oxidase 1"/>
    <property type="match status" value="1"/>
</dbReference>
<evidence type="ECO:0000256" key="2">
    <source>
        <dbReference type="ARBA" id="ARBA00001933"/>
    </source>
</evidence>
<evidence type="ECO:0000256" key="18">
    <source>
        <dbReference type="ARBA" id="ARBA00023002"/>
    </source>
</evidence>
<dbReference type="InterPro" id="IPR015424">
    <property type="entry name" value="PyrdxlP-dep_Trfase"/>
</dbReference>
<evidence type="ECO:0000256" key="26">
    <source>
        <dbReference type="PROSITE-ProRule" id="PRU10141"/>
    </source>
</evidence>
<dbReference type="SMART" id="SM01092">
    <property type="entry name" value="CO_deh_flav_C"/>
    <property type="match status" value="1"/>
</dbReference>
<dbReference type="Pfam" id="PF01799">
    <property type="entry name" value="Fer2_2"/>
    <property type="match status" value="1"/>
</dbReference>
<keyword evidence="16 26" id="KW-0067">ATP-binding</keyword>
<dbReference type="InterPro" id="IPR008271">
    <property type="entry name" value="Ser/Thr_kinase_AS"/>
</dbReference>
<dbReference type="Gene3D" id="3.30.365.10">
    <property type="entry name" value="Aldehyde oxidase/xanthine dehydrogenase, molybdopterin binding domain"/>
    <property type="match status" value="4"/>
</dbReference>
<evidence type="ECO:0000259" key="29">
    <source>
        <dbReference type="PROSITE" id="PS51085"/>
    </source>
</evidence>
<dbReference type="SUPFAM" id="SSF56112">
    <property type="entry name" value="Protein kinase-like (PK-like)"/>
    <property type="match status" value="1"/>
</dbReference>
<dbReference type="InterPro" id="IPR016208">
    <property type="entry name" value="Ald_Oxase/xanthine_DH-like"/>
</dbReference>
<dbReference type="InterPro" id="IPR016167">
    <property type="entry name" value="FAD-bd_PCMH_sub1"/>
</dbReference>
<keyword evidence="8" id="KW-0500">Molybdenum</keyword>
<dbReference type="GO" id="GO:0030170">
    <property type="term" value="F:pyridoxal phosphate binding"/>
    <property type="evidence" value="ECO:0007669"/>
    <property type="project" value="InterPro"/>
</dbReference>
<dbReference type="Pfam" id="PF03450">
    <property type="entry name" value="CO_deh_flav_C"/>
    <property type="match status" value="1"/>
</dbReference>
<dbReference type="GO" id="GO:0008483">
    <property type="term" value="F:transaminase activity"/>
    <property type="evidence" value="ECO:0007669"/>
    <property type="project" value="UniProtKB-KW"/>
</dbReference>
<keyword evidence="20" id="KW-0411">Iron-sulfur</keyword>
<comment type="subcellular location">
    <subcellularLocation>
        <location evidence="4">Peroxisome</location>
    </subcellularLocation>
</comment>
<evidence type="ECO:0000256" key="8">
    <source>
        <dbReference type="ARBA" id="ARBA00022505"/>
    </source>
</evidence>
<dbReference type="Pfam" id="PF00111">
    <property type="entry name" value="Fer2"/>
    <property type="match status" value="1"/>
</dbReference>
<keyword evidence="15" id="KW-0274">FAD</keyword>
<dbReference type="Gene3D" id="3.10.20.30">
    <property type="match status" value="1"/>
</dbReference>
<dbReference type="FunFam" id="3.30.465.10:FF:000004">
    <property type="entry name" value="Xanthine dehydrogenase/oxidase"/>
    <property type="match status" value="1"/>
</dbReference>
<dbReference type="InterPro" id="IPR016166">
    <property type="entry name" value="FAD-bd_PCMH"/>
</dbReference>
<feature type="compositionally biased region" description="Basic and acidic residues" evidence="27">
    <location>
        <begin position="1"/>
        <end position="16"/>
    </location>
</feature>
<dbReference type="SMART" id="SM01008">
    <property type="entry name" value="Ald_Xan_dh_C"/>
    <property type="match status" value="1"/>
</dbReference>
<keyword evidence="18" id="KW-0560">Oxidoreductase</keyword>
<keyword evidence="10" id="KW-0285">Flavoprotein</keyword>
<dbReference type="CDD" id="cd00609">
    <property type="entry name" value="AAT_like"/>
    <property type="match status" value="1"/>
</dbReference>
<dbReference type="Pfam" id="PF00155">
    <property type="entry name" value="Aminotran_1_2"/>
    <property type="match status" value="1"/>
</dbReference>
<comment type="caution">
    <text evidence="31">The sequence shown here is derived from an EMBL/GenBank/DDBJ whole genome shotgun (WGS) entry which is preliminary data.</text>
</comment>
<evidence type="ECO:0000256" key="12">
    <source>
        <dbReference type="ARBA" id="ARBA00022714"/>
    </source>
</evidence>
<dbReference type="SUPFAM" id="SSF53383">
    <property type="entry name" value="PLP-dependent transferases"/>
    <property type="match status" value="1"/>
</dbReference>
<evidence type="ECO:0000256" key="27">
    <source>
        <dbReference type="SAM" id="MobiDB-lite"/>
    </source>
</evidence>
<dbReference type="InterPro" id="IPR036318">
    <property type="entry name" value="FAD-bd_PCMH-like_sf"/>
</dbReference>
<dbReference type="FunFam" id="3.30.43.10:FF:000001">
    <property type="entry name" value="Xanthine dehydrogenase/oxidase"/>
    <property type="match status" value="1"/>
</dbReference>
<dbReference type="FunFam" id="3.90.1170.50:FF:000001">
    <property type="entry name" value="Aldehyde oxidase 1"/>
    <property type="match status" value="1"/>
</dbReference>
<evidence type="ECO:0000259" key="28">
    <source>
        <dbReference type="PROSITE" id="PS50011"/>
    </source>
</evidence>
<accession>A0A0L0NJH7</accession>
<keyword evidence="14 26" id="KW-0547">Nucleotide-binding</keyword>
<dbReference type="CDD" id="cd00180">
    <property type="entry name" value="PKc"/>
    <property type="match status" value="1"/>
</dbReference>
<dbReference type="Gene3D" id="3.30.390.50">
    <property type="entry name" value="CO dehydrogenase flavoprotein, C-terminal domain"/>
    <property type="match status" value="1"/>
</dbReference>
<dbReference type="InterPro" id="IPR006058">
    <property type="entry name" value="2Fe2S_fd_BS"/>
</dbReference>
<dbReference type="InterPro" id="IPR012675">
    <property type="entry name" value="Beta-grasp_dom_sf"/>
</dbReference>
<dbReference type="InterPro" id="IPR017441">
    <property type="entry name" value="Protein_kinase_ATP_BS"/>
</dbReference>
<evidence type="ECO:0000313" key="31">
    <source>
        <dbReference type="EMBL" id="KND94189.1"/>
    </source>
</evidence>
<dbReference type="PROSITE" id="PS50011">
    <property type="entry name" value="PROTEIN_KINASE_DOM"/>
    <property type="match status" value="1"/>
</dbReference>
<evidence type="ECO:0000259" key="30">
    <source>
        <dbReference type="PROSITE" id="PS51387"/>
    </source>
</evidence>
<dbReference type="SUPFAM" id="SSF56176">
    <property type="entry name" value="FAD-binding/transporter-associated domain-like"/>
    <property type="match status" value="1"/>
</dbReference>
<dbReference type="EMBL" id="LFRF01000002">
    <property type="protein sequence ID" value="KND94189.1"/>
    <property type="molecule type" value="Genomic_DNA"/>
</dbReference>
<evidence type="ECO:0000256" key="23">
    <source>
        <dbReference type="ARBA" id="ARBA00034078"/>
    </source>
</evidence>
<dbReference type="Gene3D" id="1.10.150.120">
    <property type="entry name" value="[2Fe-2S]-binding domain"/>
    <property type="match status" value="1"/>
</dbReference>
<dbReference type="FunFam" id="3.30.365.10:FF:000003">
    <property type="entry name" value="Aldehyde oxidase 1"/>
    <property type="match status" value="1"/>
</dbReference>
<comment type="catalytic activity">
    <reaction evidence="25">
        <text>hypoxanthine + NAD(+) + H2O = xanthine + NADH + H(+)</text>
        <dbReference type="Rhea" id="RHEA:24670"/>
        <dbReference type="ChEBI" id="CHEBI:15377"/>
        <dbReference type="ChEBI" id="CHEBI:15378"/>
        <dbReference type="ChEBI" id="CHEBI:17368"/>
        <dbReference type="ChEBI" id="CHEBI:17712"/>
        <dbReference type="ChEBI" id="CHEBI:57540"/>
        <dbReference type="ChEBI" id="CHEBI:57945"/>
        <dbReference type="EC" id="1.17.1.4"/>
    </reaction>
</comment>
<dbReference type="STRING" id="1163406.A0A0L0NJH7"/>
<dbReference type="PROSITE" id="PS51387">
    <property type="entry name" value="FAD_PCMH"/>
    <property type="match status" value="1"/>
</dbReference>
<evidence type="ECO:0000256" key="1">
    <source>
        <dbReference type="ARBA" id="ARBA00001924"/>
    </source>
</evidence>
<keyword evidence="19" id="KW-0408">Iron</keyword>
<dbReference type="GO" id="GO:0051537">
    <property type="term" value="F:2 iron, 2 sulfur cluster binding"/>
    <property type="evidence" value="ECO:0007669"/>
    <property type="project" value="UniProtKB-KW"/>
</dbReference>
<keyword evidence="17" id="KW-0663">Pyridoxal phosphate</keyword>
<dbReference type="Pfam" id="PF02738">
    <property type="entry name" value="MoCoBD_1"/>
    <property type="match status" value="1"/>
</dbReference>
<keyword evidence="11" id="KW-0808">Transferase</keyword>
<evidence type="ECO:0000256" key="11">
    <source>
        <dbReference type="ARBA" id="ARBA00022679"/>
    </source>
</evidence>
<dbReference type="GO" id="GO:0006145">
    <property type="term" value="P:purine nucleobase catabolic process"/>
    <property type="evidence" value="ECO:0007669"/>
    <property type="project" value="UniProtKB-ARBA"/>
</dbReference>
<dbReference type="Gene3D" id="1.10.510.10">
    <property type="entry name" value="Transferase(Phosphotransferase) domain 1"/>
    <property type="match status" value="1"/>
</dbReference>
<dbReference type="InterPro" id="IPR000719">
    <property type="entry name" value="Prot_kinase_dom"/>
</dbReference>
<comment type="cofactor">
    <cofactor evidence="2">
        <name>pyridoxal 5'-phosphate</name>
        <dbReference type="ChEBI" id="CHEBI:597326"/>
    </cofactor>
</comment>
<evidence type="ECO:0000256" key="7">
    <source>
        <dbReference type="ARBA" id="ARBA00013123"/>
    </source>
</evidence>
<dbReference type="Gene3D" id="3.30.43.10">
    <property type="entry name" value="Uridine Diphospho-n-acetylenolpyruvylglucosamine Reductase, domain 2"/>
    <property type="match status" value="1"/>
</dbReference>
<dbReference type="PROSITE" id="PS51085">
    <property type="entry name" value="2FE2S_FER_2"/>
    <property type="match status" value="1"/>
</dbReference>
<dbReference type="Gene3D" id="3.30.465.10">
    <property type="match status" value="1"/>
</dbReference>
<dbReference type="FunFam" id="3.30.365.10:FF:000002">
    <property type="entry name" value="Xanthine dehydrogenase oxidase"/>
    <property type="match status" value="1"/>
</dbReference>
<feature type="region of interest" description="Disordered" evidence="27">
    <location>
        <begin position="1"/>
        <end position="34"/>
    </location>
</feature>
<keyword evidence="21" id="KW-0520">NAD</keyword>
<keyword evidence="13" id="KW-0479">Metal-binding</keyword>
<evidence type="ECO:0000256" key="14">
    <source>
        <dbReference type="ARBA" id="ARBA00022741"/>
    </source>
</evidence>
<organism evidence="31 32">
    <name type="scientific">Tolypocladium ophioglossoides (strain CBS 100239)</name>
    <name type="common">Snaketongue truffleclub</name>
    <name type="synonym">Elaphocordyceps ophioglossoides</name>
    <dbReference type="NCBI Taxonomy" id="1163406"/>
    <lineage>
        <taxon>Eukaryota</taxon>
        <taxon>Fungi</taxon>
        <taxon>Dikarya</taxon>
        <taxon>Ascomycota</taxon>
        <taxon>Pezizomycotina</taxon>
        <taxon>Sordariomycetes</taxon>
        <taxon>Hypocreomycetidae</taxon>
        <taxon>Hypocreales</taxon>
        <taxon>Ophiocordycipitaceae</taxon>
        <taxon>Tolypocladium</taxon>
    </lineage>
</organism>
<dbReference type="PANTHER" id="PTHR45444:SF3">
    <property type="entry name" value="XANTHINE DEHYDROGENASE"/>
    <property type="match status" value="1"/>
</dbReference>
<dbReference type="PROSITE" id="PS00197">
    <property type="entry name" value="2FE2S_FER_1"/>
    <property type="match status" value="1"/>
</dbReference>
<evidence type="ECO:0000256" key="17">
    <source>
        <dbReference type="ARBA" id="ARBA00022898"/>
    </source>
</evidence>
<dbReference type="FunFam" id="3.30.365.10:FF:000004">
    <property type="entry name" value="Xanthine dehydrogenase oxidase"/>
    <property type="match status" value="1"/>
</dbReference>
<dbReference type="Gene3D" id="3.90.1150.10">
    <property type="entry name" value="Aspartate Aminotransferase, domain 1"/>
    <property type="match status" value="1"/>
</dbReference>
<dbReference type="SUPFAM" id="SSF47741">
    <property type="entry name" value="CO dehydrogenase ISP C-domain like"/>
    <property type="match status" value="1"/>
</dbReference>
<feature type="domain" description="Protein kinase" evidence="28">
    <location>
        <begin position="50"/>
        <end position="324"/>
    </location>
</feature>
<dbReference type="GO" id="GO:0004854">
    <property type="term" value="F:xanthine dehydrogenase activity"/>
    <property type="evidence" value="ECO:0007669"/>
    <property type="project" value="UniProtKB-EC"/>
</dbReference>
<dbReference type="SUPFAM" id="SSF54292">
    <property type="entry name" value="2Fe-2S ferredoxin-like"/>
    <property type="match status" value="1"/>
</dbReference>
<proteinExistence type="inferred from homology"/>
<dbReference type="InterPro" id="IPR036884">
    <property type="entry name" value="2Fe-2S-bd_dom_sf"/>
</dbReference>
<dbReference type="InterPro" id="IPR015422">
    <property type="entry name" value="PyrdxlP-dep_Trfase_small"/>
</dbReference>
<dbReference type="InterPro" id="IPR014307">
    <property type="entry name" value="Xanthine_DH_ssu"/>
</dbReference>
<comment type="cofactor">
    <cofactor evidence="23">
        <name>[2Fe-2S] cluster</name>
        <dbReference type="ChEBI" id="CHEBI:190135"/>
    </cofactor>
</comment>
<dbReference type="Gene3D" id="3.40.640.10">
    <property type="entry name" value="Type I PLP-dependent aspartate aminotransferase-like (Major domain)"/>
    <property type="match status" value="1"/>
</dbReference>
<dbReference type="InterPro" id="IPR001041">
    <property type="entry name" value="2Fe-2S_ferredoxin-type"/>
</dbReference>
<dbReference type="InterPro" id="IPR036683">
    <property type="entry name" value="CO_DH_flav_C_dom_sf"/>
</dbReference>
<keyword evidence="22" id="KW-0576">Peroxisome</keyword>
<dbReference type="InterPro" id="IPR037165">
    <property type="entry name" value="AldOxase/xan_DH_Mopterin-bd_sf"/>
</dbReference>
<evidence type="ECO:0000256" key="13">
    <source>
        <dbReference type="ARBA" id="ARBA00022723"/>
    </source>
</evidence>
<evidence type="ECO:0000256" key="9">
    <source>
        <dbReference type="ARBA" id="ARBA00022576"/>
    </source>
</evidence>
<evidence type="ECO:0000256" key="6">
    <source>
        <dbReference type="ARBA" id="ARBA00007441"/>
    </source>
</evidence>
<dbReference type="Pfam" id="PF20256">
    <property type="entry name" value="MoCoBD_2"/>
    <property type="match status" value="1"/>
</dbReference>
<keyword evidence="12" id="KW-0001">2Fe-2S</keyword>
<dbReference type="GO" id="GO:0071949">
    <property type="term" value="F:FAD binding"/>
    <property type="evidence" value="ECO:0007669"/>
    <property type="project" value="InterPro"/>
</dbReference>
<dbReference type="SUPFAM" id="SSF54665">
    <property type="entry name" value="CO dehydrogenase molybdoprotein N-domain-like"/>
    <property type="match status" value="1"/>
</dbReference>
<dbReference type="PROSITE" id="PS00107">
    <property type="entry name" value="PROTEIN_KINASE_ATP"/>
    <property type="match status" value="1"/>
</dbReference>
<dbReference type="PROSITE" id="PS00108">
    <property type="entry name" value="PROTEIN_KINASE_ST"/>
    <property type="match status" value="1"/>
</dbReference>
<name>A0A0L0NJH7_TOLOC</name>
<comment type="similarity">
    <text evidence="6">Belongs to the class-I pyridoxal-phosphate-dependent aminotransferase family.</text>
</comment>
<dbReference type="SUPFAM" id="SSF56003">
    <property type="entry name" value="Molybdenum cofactor-binding domain"/>
    <property type="match status" value="1"/>
</dbReference>
<reference evidence="31 32" key="1">
    <citation type="journal article" date="2015" name="BMC Genomics">
        <title>The genome of the truffle-parasite Tolypocladium ophioglossoides and the evolution of antifungal peptaibiotics.</title>
        <authorList>
            <person name="Quandt C.A."/>
            <person name="Bushley K.E."/>
            <person name="Spatafora J.W."/>
        </authorList>
    </citation>
    <scope>NUCLEOTIDE SEQUENCE [LARGE SCALE GENOMIC DNA]</scope>
    <source>
        <strain evidence="31 32">CBS 100239</strain>
    </source>
</reference>
<dbReference type="GO" id="GO:0005524">
    <property type="term" value="F:ATP binding"/>
    <property type="evidence" value="ECO:0007669"/>
    <property type="project" value="UniProtKB-UniRule"/>
</dbReference>
<dbReference type="GO" id="GO:0005506">
    <property type="term" value="F:iron ion binding"/>
    <property type="evidence" value="ECO:0007669"/>
    <property type="project" value="InterPro"/>
</dbReference>
<dbReference type="InterPro" id="IPR008274">
    <property type="entry name" value="AldOxase/xan_DH_MoCoBD1"/>
</dbReference>
<dbReference type="InterPro" id="IPR011009">
    <property type="entry name" value="Kinase-like_dom_sf"/>
</dbReference>
<keyword evidence="32" id="KW-1185">Reference proteome</keyword>
<dbReference type="SMART" id="SM00220">
    <property type="entry name" value="S_TKc"/>
    <property type="match status" value="1"/>
</dbReference>
<comment type="cofactor">
    <cofactor evidence="1">
        <name>Mo-molybdopterin</name>
        <dbReference type="ChEBI" id="CHEBI:71302"/>
    </cofactor>
</comment>
<evidence type="ECO:0000256" key="22">
    <source>
        <dbReference type="ARBA" id="ARBA00023140"/>
    </source>
</evidence>
<dbReference type="InterPro" id="IPR004839">
    <property type="entry name" value="Aminotransferase_I/II_large"/>
</dbReference>
<evidence type="ECO:0000256" key="19">
    <source>
        <dbReference type="ARBA" id="ARBA00023004"/>
    </source>
</evidence>
<dbReference type="InterPro" id="IPR036010">
    <property type="entry name" value="2Fe-2S_ferredoxin-like_sf"/>
</dbReference>
<evidence type="ECO:0000256" key="15">
    <source>
        <dbReference type="ARBA" id="ARBA00022827"/>
    </source>
</evidence>
<dbReference type="InterPro" id="IPR002888">
    <property type="entry name" value="2Fe-2S-bd"/>
</dbReference>
<dbReference type="NCBIfam" id="TIGR02963">
    <property type="entry name" value="xanthine_xdhA"/>
    <property type="match status" value="1"/>
</dbReference>
<dbReference type="Gene3D" id="3.90.1170.50">
    <property type="entry name" value="Aldehyde oxidase/xanthine dehydrogenase, a/b hammerhead"/>
    <property type="match status" value="1"/>
</dbReference>
<evidence type="ECO:0000256" key="25">
    <source>
        <dbReference type="ARBA" id="ARBA00049517"/>
    </source>
</evidence>
<dbReference type="SUPFAM" id="SSF55447">
    <property type="entry name" value="CO dehydrogenase flavoprotein C-terminal domain-like"/>
    <property type="match status" value="1"/>
</dbReference>
<protein>
    <recommendedName>
        <fullName evidence="7">xanthine dehydrogenase</fullName>
        <ecNumber evidence="7">1.17.1.4</ecNumber>
    </recommendedName>
</protein>
<dbReference type="GO" id="GO:0004672">
    <property type="term" value="F:protein kinase activity"/>
    <property type="evidence" value="ECO:0007669"/>
    <property type="project" value="InterPro"/>
</dbReference>
<evidence type="ECO:0000256" key="3">
    <source>
        <dbReference type="ARBA" id="ARBA00001974"/>
    </source>
</evidence>
<evidence type="ECO:0000256" key="5">
    <source>
        <dbReference type="ARBA" id="ARBA00006849"/>
    </source>
</evidence>
<dbReference type="PANTHER" id="PTHR45444">
    <property type="entry name" value="XANTHINE DEHYDROGENASE"/>
    <property type="match status" value="1"/>
</dbReference>
<dbReference type="Pfam" id="PF01315">
    <property type="entry name" value="Ald_Xan_dh_C"/>
    <property type="match status" value="1"/>
</dbReference>
<dbReference type="InterPro" id="IPR000674">
    <property type="entry name" value="Ald_Oxase/Xan_DH_a/b"/>
</dbReference>
<dbReference type="Pfam" id="PF00069">
    <property type="entry name" value="Pkinase"/>
    <property type="match status" value="1"/>
</dbReference>
<dbReference type="InterPro" id="IPR036856">
    <property type="entry name" value="Ald_Oxase/Xan_DH_a/b_sf"/>
</dbReference>
<comment type="similarity">
    <text evidence="5">Belongs to the xanthine dehydrogenase family.</text>
</comment>
<dbReference type="EC" id="1.17.1.4" evidence="7"/>
<dbReference type="FunFam" id="3.40.640.10:FF:000024">
    <property type="entry name" value="Kynurenine--oxoglutarate transaminase 3"/>
    <property type="match status" value="1"/>
</dbReference>
<dbReference type="InterPro" id="IPR046867">
    <property type="entry name" value="AldOxase/xan_DH_MoCoBD2"/>
</dbReference>